<dbReference type="AlphaFoldDB" id="A0A419I9Q3"/>
<gene>
    <name evidence="6" type="ORF">D5S19_04090</name>
</gene>
<name>A0A419I9Q3_9PSEU</name>
<feature type="transmembrane region" description="Helical" evidence="4">
    <location>
        <begin position="71"/>
        <end position="91"/>
    </location>
</feature>
<accession>A0A419I9Q3</accession>
<dbReference type="GO" id="GO:0000155">
    <property type="term" value="F:phosphorelay sensor kinase activity"/>
    <property type="evidence" value="ECO:0007669"/>
    <property type="project" value="InterPro"/>
</dbReference>
<dbReference type="EMBL" id="QZFV01000054">
    <property type="protein sequence ID" value="RJQ89638.1"/>
    <property type="molecule type" value="Genomic_DNA"/>
</dbReference>
<keyword evidence="1" id="KW-0808">Transferase</keyword>
<keyword evidence="4" id="KW-1133">Transmembrane helix</keyword>
<evidence type="ECO:0000256" key="3">
    <source>
        <dbReference type="ARBA" id="ARBA00023012"/>
    </source>
</evidence>
<dbReference type="GO" id="GO:0046983">
    <property type="term" value="F:protein dimerization activity"/>
    <property type="evidence" value="ECO:0007669"/>
    <property type="project" value="InterPro"/>
</dbReference>
<sequence length="388" mass="42424">MSSLSRVLGRRRPETEERLWRLNVATLIPPLALVGVMLVVLEGRTWWHILVLSGGLLAGLATLVDWAPRKVSVFSFACLGVAAAVWAVGSLVMSTPTAFYGFNIACSVIIPELRRHRGAVAVGMICFVGVFGLLHVLVHPGDTSKLLVQYVVIPTGVTMLAAAVLSGAKKFYDLVQELDVAREREAELAVMRERMRFASDLHDIQGHTLHVVKLKVTLAEKLLHRDLHRAQEELREVHALVGDTIMQTKELAYAQRRLNLATELENAKNLFEAAGIHVRIVREPGVEPRPGELLGQVLRETTTNILRHAQARQVHIVLSASGISIVNDGAQDEGLPELRGLSTLSHRVADNGGELKVAQQAGRFLTAAGFPRVAPGTVPMMTTGEDHR</sequence>
<dbReference type="Gene3D" id="3.30.565.10">
    <property type="entry name" value="Histidine kinase-like ATPase, C-terminal domain"/>
    <property type="match status" value="1"/>
</dbReference>
<dbReference type="PANTHER" id="PTHR24421:SF63">
    <property type="entry name" value="SENSOR HISTIDINE KINASE DESK"/>
    <property type="match status" value="1"/>
</dbReference>
<dbReference type="InterPro" id="IPR011712">
    <property type="entry name" value="Sig_transdc_His_kin_sub3_dim/P"/>
</dbReference>
<dbReference type="Pfam" id="PF07730">
    <property type="entry name" value="HisKA_3"/>
    <property type="match status" value="1"/>
</dbReference>
<organism evidence="6 7">
    <name type="scientific">Amycolatopsis panacis</name>
    <dbReference type="NCBI Taxonomy" id="2340917"/>
    <lineage>
        <taxon>Bacteria</taxon>
        <taxon>Bacillati</taxon>
        <taxon>Actinomycetota</taxon>
        <taxon>Actinomycetes</taxon>
        <taxon>Pseudonocardiales</taxon>
        <taxon>Pseudonocardiaceae</taxon>
        <taxon>Amycolatopsis</taxon>
    </lineage>
</organism>
<keyword evidence="4" id="KW-0812">Transmembrane</keyword>
<evidence type="ECO:0000256" key="2">
    <source>
        <dbReference type="ARBA" id="ARBA00022777"/>
    </source>
</evidence>
<feature type="transmembrane region" description="Helical" evidence="4">
    <location>
        <begin position="120"/>
        <end position="138"/>
    </location>
</feature>
<reference evidence="6 7" key="1">
    <citation type="submission" date="2018-09" db="EMBL/GenBank/DDBJ databases">
        <title>YIM PH 21725 draft genome.</title>
        <authorList>
            <person name="Miao C."/>
        </authorList>
    </citation>
    <scope>NUCLEOTIDE SEQUENCE [LARGE SCALE GENOMIC DNA]</scope>
    <source>
        <strain evidence="7">YIM PH21725</strain>
    </source>
</reference>
<dbReference type="GO" id="GO:0016020">
    <property type="term" value="C:membrane"/>
    <property type="evidence" value="ECO:0007669"/>
    <property type="project" value="InterPro"/>
</dbReference>
<dbReference type="PANTHER" id="PTHR24421">
    <property type="entry name" value="NITRATE/NITRITE SENSOR PROTEIN NARX-RELATED"/>
    <property type="match status" value="1"/>
</dbReference>
<keyword evidence="4" id="KW-0472">Membrane</keyword>
<dbReference type="OrthoDB" id="5241784at2"/>
<dbReference type="InterPro" id="IPR050482">
    <property type="entry name" value="Sensor_HK_TwoCompSys"/>
</dbReference>
<evidence type="ECO:0000313" key="6">
    <source>
        <dbReference type="EMBL" id="RJQ89638.1"/>
    </source>
</evidence>
<evidence type="ECO:0000259" key="5">
    <source>
        <dbReference type="Pfam" id="PF07730"/>
    </source>
</evidence>
<evidence type="ECO:0000256" key="1">
    <source>
        <dbReference type="ARBA" id="ARBA00022679"/>
    </source>
</evidence>
<keyword evidence="7" id="KW-1185">Reference proteome</keyword>
<feature type="transmembrane region" description="Helical" evidence="4">
    <location>
        <begin position="150"/>
        <end position="168"/>
    </location>
</feature>
<evidence type="ECO:0000256" key="4">
    <source>
        <dbReference type="SAM" id="Phobius"/>
    </source>
</evidence>
<feature type="domain" description="Signal transduction histidine kinase subgroup 3 dimerisation and phosphoacceptor" evidence="5">
    <location>
        <begin position="193"/>
        <end position="256"/>
    </location>
</feature>
<protein>
    <submittedName>
        <fullName evidence="6">Sensor histidine kinase</fullName>
    </submittedName>
</protein>
<feature type="transmembrane region" description="Helical" evidence="4">
    <location>
        <begin position="20"/>
        <end position="40"/>
    </location>
</feature>
<proteinExistence type="predicted"/>
<evidence type="ECO:0000313" key="7">
    <source>
        <dbReference type="Proteomes" id="UP000285112"/>
    </source>
</evidence>
<dbReference type="InterPro" id="IPR036890">
    <property type="entry name" value="HATPase_C_sf"/>
</dbReference>
<feature type="transmembrane region" description="Helical" evidence="4">
    <location>
        <begin position="46"/>
        <end position="64"/>
    </location>
</feature>
<keyword evidence="3" id="KW-0902">Two-component regulatory system</keyword>
<keyword evidence="2 6" id="KW-0418">Kinase</keyword>
<comment type="caution">
    <text evidence="6">The sequence shown here is derived from an EMBL/GenBank/DDBJ whole genome shotgun (WGS) entry which is preliminary data.</text>
</comment>
<dbReference type="Proteomes" id="UP000285112">
    <property type="component" value="Unassembled WGS sequence"/>
</dbReference>
<dbReference type="Gene3D" id="1.20.5.1930">
    <property type="match status" value="1"/>
</dbReference>